<dbReference type="AlphaFoldDB" id="A0A4S5B678"/>
<dbReference type="Proteomes" id="UP000305282">
    <property type="component" value="Unassembled WGS sequence"/>
</dbReference>
<protein>
    <submittedName>
        <fullName evidence="1">ISKra4 family transposase</fullName>
    </submittedName>
</protein>
<organism evidence="1 2">
    <name type="scientific">Candidatus Frankia alpina</name>
    <dbReference type="NCBI Taxonomy" id="2699483"/>
    <lineage>
        <taxon>Bacteria</taxon>
        <taxon>Bacillati</taxon>
        <taxon>Actinomycetota</taxon>
        <taxon>Actinomycetes</taxon>
        <taxon>Frankiales</taxon>
        <taxon>Frankiaceae</taxon>
        <taxon>Frankia</taxon>
    </lineage>
</organism>
<sequence length="334" mass="35261">MSASEDERAAVLAAARTAYSSLEAPTVGEALAGASLDALEDPVNTKSRAMLRLLVHVGLDVVSARETQAATAPVGAGGLARTRAEKEHQRSLVSRFGPVTVSRLANRSAAPGAPNVHLLDADWNLPAGVHAQPLLREITHEATRGSFDDAVAAVEHATGQKVGKRQAVELARTAVDVEAFYETFAMAPAGRTLVIQCEGKGSVMRPDGLRPATRKAATEKKNRLDTRLLPGGKSNRKRMAELTVVHDATVVPSSVDDIIPSRRLLKAQAAGVAPAAADGPTAKWMTASVDDGIPAVIGAALDEAERRDPHHQRTWVVLVDSNNTYLDGIRVQAA</sequence>
<reference evidence="1 2" key="1">
    <citation type="submission" date="2019-04" db="EMBL/GenBank/DDBJ databases">
        <title>Draft genome sequences for three unisolated Alnus-infective Frankia Sp+ strains, AgTrS, AiOr and AvVan, the first sequenced Frankia strains able to sporulate in-planta.</title>
        <authorList>
            <person name="Bethencourt L."/>
            <person name="Vautrin F."/>
            <person name="Taib N."/>
            <person name="Dubost A."/>
            <person name="Castro-Garcia L."/>
            <person name="Imbaud O."/>
            <person name="Abrouk D."/>
            <person name="Fournier P."/>
            <person name="Briolay J."/>
            <person name="Nguyen A."/>
            <person name="Normand P."/>
            <person name="Fernandez M.P."/>
            <person name="Brochier-Armanet C."/>
            <person name="Herrera-Belaroussi A."/>
        </authorList>
    </citation>
    <scope>NUCLEOTIDE SEQUENCE [LARGE SCALE GENOMIC DNA]</scope>
    <source>
        <strain evidence="1 2">AvVan</strain>
    </source>
</reference>
<comment type="caution">
    <text evidence="1">The sequence shown here is derived from an EMBL/GenBank/DDBJ whole genome shotgun (WGS) entry which is preliminary data.</text>
</comment>
<keyword evidence="2" id="KW-1185">Reference proteome</keyword>
<dbReference type="EMBL" id="SSXH01001079">
    <property type="protein sequence ID" value="THJ25743.1"/>
    <property type="molecule type" value="Genomic_DNA"/>
</dbReference>
<gene>
    <name evidence="1" type="ORF">E7Y31_23210</name>
</gene>
<proteinExistence type="predicted"/>
<feature type="non-terminal residue" evidence="1">
    <location>
        <position position="334"/>
    </location>
</feature>
<evidence type="ECO:0000313" key="1">
    <source>
        <dbReference type="EMBL" id="THJ25743.1"/>
    </source>
</evidence>
<name>A0A4S5B678_9ACTN</name>
<evidence type="ECO:0000313" key="2">
    <source>
        <dbReference type="Proteomes" id="UP000305282"/>
    </source>
</evidence>
<accession>A0A4S5B678</accession>